<dbReference type="PROSITE" id="PS50949">
    <property type="entry name" value="HTH_GNTR"/>
    <property type="match status" value="1"/>
</dbReference>
<dbReference type="PANTHER" id="PTHR43537:SF41">
    <property type="entry name" value="TRANSCRIPTIONAL REGULATORY PROTEIN"/>
    <property type="match status" value="1"/>
</dbReference>
<dbReference type="RefSeq" id="WP_274943848.1">
    <property type="nucleotide sequence ID" value="NZ_JANWOI010000003.1"/>
</dbReference>
<dbReference type="Proteomes" id="UP001141619">
    <property type="component" value="Unassembled WGS sequence"/>
</dbReference>
<dbReference type="SUPFAM" id="SSF48008">
    <property type="entry name" value="GntR ligand-binding domain-like"/>
    <property type="match status" value="1"/>
</dbReference>
<keyword evidence="6" id="KW-1185">Reference proteome</keyword>
<evidence type="ECO:0000259" key="4">
    <source>
        <dbReference type="PROSITE" id="PS50949"/>
    </source>
</evidence>
<evidence type="ECO:0000256" key="3">
    <source>
        <dbReference type="ARBA" id="ARBA00023163"/>
    </source>
</evidence>
<dbReference type="InterPro" id="IPR000524">
    <property type="entry name" value="Tscrpt_reg_HTH_GntR"/>
</dbReference>
<dbReference type="SUPFAM" id="SSF46785">
    <property type="entry name" value="Winged helix' DNA-binding domain"/>
    <property type="match status" value="1"/>
</dbReference>
<dbReference type="EMBL" id="JANWOI010000003">
    <property type="protein sequence ID" value="MDA5194144.1"/>
    <property type="molecule type" value="Genomic_DNA"/>
</dbReference>
<dbReference type="PANTHER" id="PTHR43537">
    <property type="entry name" value="TRANSCRIPTIONAL REGULATOR, GNTR FAMILY"/>
    <property type="match status" value="1"/>
</dbReference>
<sequence length="221" mass="25428">MSQLQQIERNTTAAEVARVLRQRILGGLYQEGEFLRQESIAQELGVSRLPVREALALLEAEGFVIREKYRGALIPKLSIKEVREIYSLRNMVEPYLLEHALPHLTAEHLSKAKEHLAASRSCQDLSQWAELNWAFHKTLYEPANLPLAMQVLEQLLLRADRYLKMQRSLSMESLAESHAEHQSLIDLIEEGKFVEAVDALRKHIVWNEHDVAQTFDRARKG</sequence>
<dbReference type="Gene3D" id="1.20.120.530">
    <property type="entry name" value="GntR ligand-binding domain-like"/>
    <property type="match status" value="1"/>
</dbReference>
<comment type="caution">
    <text evidence="5">The sequence shown here is derived from an EMBL/GenBank/DDBJ whole genome shotgun (WGS) entry which is preliminary data.</text>
</comment>
<accession>A0A9X3TYM5</accession>
<gene>
    <name evidence="5" type="ORF">NYP16_09300</name>
</gene>
<dbReference type="InterPro" id="IPR011711">
    <property type="entry name" value="GntR_C"/>
</dbReference>
<protein>
    <submittedName>
        <fullName evidence="5">GntR family transcriptional regulator</fullName>
    </submittedName>
</protein>
<keyword evidence="1" id="KW-0805">Transcription regulation</keyword>
<dbReference type="InterPro" id="IPR036390">
    <property type="entry name" value="WH_DNA-bd_sf"/>
</dbReference>
<dbReference type="GO" id="GO:0003677">
    <property type="term" value="F:DNA binding"/>
    <property type="evidence" value="ECO:0007669"/>
    <property type="project" value="UniProtKB-KW"/>
</dbReference>
<keyword evidence="2" id="KW-0238">DNA-binding</keyword>
<feature type="domain" description="HTH gntR-type" evidence="4">
    <location>
        <begin position="10"/>
        <end position="77"/>
    </location>
</feature>
<keyword evidence="3" id="KW-0804">Transcription</keyword>
<organism evidence="5 6">
    <name type="scientific">Govanella unica</name>
    <dbReference type="NCBI Taxonomy" id="2975056"/>
    <lineage>
        <taxon>Bacteria</taxon>
        <taxon>Pseudomonadati</taxon>
        <taxon>Pseudomonadota</taxon>
        <taxon>Alphaproteobacteria</taxon>
        <taxon>Emcibacterales</taxon>
        <taxon>Govanellaceae</taxon>
        <taxon>Govanella</taxon>
    </lineage>
</organism>
<dbReference type="PRINTS" id="PR00035">
    <property type="entry name" value="HTHGNTR"/>
</dbReference>
<dbReference type="SMART" id="SM00895">
    <property type="entry name" value="FCD"/>
    <property type="match status" value="1"/>
</dbReference>
<reference evidence="5" key="2">
    <citation type="journal article" date="2023" name="Syst. Appl. Microbiol.">
        <title>Govania unica gen. nov., sp. nov., a rare biosphere bacterium that represents a novel family in the class Alphaproteobacteria.</title>
        <authorList>
            <person name="Vandamme P."/>
            <person name="Peeters C."/>
            <person name="Hettiarachchi A."/>
            <person name="Cnockaert M."/>
            <person name="Carlier A."/>
        </authorList>
    </citation>
    <scope>NUCLEOTIDE SEQUENCE</scope>
    <source>
        <strain evidence="5">LMG 31809</strain>
    </source>
</reference>
<evidence type="ECO:0000313" key="5">
    <source>
        <dbReference type="EMBL" id="MDA5194144.1"/>
    </source>
</evidence>
<dbReference type="SMART" id="SM00345">
    <property type="entry name" value="HTH_GNTR"/>
    <property type="match status" value="1"/>
</dbReference>
<proteinExistence type="predicted"/>
<name>A0A9X3TYM5_9PROT</name>
<evidence type="ECO:0000256" key="1">
    <source>
        <dbReference type="ARBA" id="ARBA00023015"/>
    </source>
</evidence>
<evidence type="ECO:0000256" key="2">
    <source>
        <dbReference type="ARBA" id="ARBA00023125"/>
    </source>
</evidence>
<dbReference type="GO" id="GO:0003700">
    <property type="term" value="F:DNA-binding transcription factor activity"/>
    <property type="evidence" value="ECO:0007669"/>
    <property type="project" value="InterPro"/>
</dbReference>
<dbReference type="Gene3D" id="1.10.10.10">
    <property type="entry name" value="Winged helix-like DNA-binding domain superfamily/Winged helix DNA-binding domain"/>
    <property type="match status" value="1"/>
</dbReference>
<dbReference type="AlphaFoldDB" id="A0A9X3TYM5"/>
<dbReference type="InterPro" id="IPR008920">
    <property type="entry name" value="TF_FadR/GntR_C"/>
</dbReference>
<evidence type="ECO:0000313" key="6">
    <source>
        <dbReference type="Proteomes" id="UP001141619"/>
    </source>
</evidence>
<dbReference type="Pfam" id="PF00392">
    <property type="entry name" value="GntR"/>
    <property type="match status" value="1"/>
</dbReference>
<reference evidence="5" key="1">
    <citation type="submission" date="2022-08" db="EMBL/GenBank/DDBJ databases">
        <authorList>
            <person name="Vandamme P."/>
            <person name="Hettiarachchi A."/>
            <person name="Peeters C."/>
            <person name="Cnockaert M."/>
            <person name="Carlier A."/>
        </authorList>
    </citation>
    <scope>NUCLEOTIDE SEQUENCE</scope>
    <source>
        <strain evidence="5">LMG 31809</strain>
    </source>
</reference>
<dbReference type="CDD" id="cd07377">
    <property type="entry name" value="WHTH_GntR"/>
    <property type="match status" value="1"/>
</dbReference>
<dbReference type="Pfam" id="PF07729">
    <property type="entry name" value="FCD"/>
    <property type="match status" value="1"/>
</dbReference>
<dbReference type="InterPro" id="IPR036388">
    <property type="entry name" value="WH-like_DNA-bd_sf"/>
</dbReference>